<evidence type="ECO:0000313" key="3">
    <source>
        <dbReference type="EMBL" id="MCQ8183726.1"/>
    </source>
</evidence>
<reference evidence="3 4" key="1">
    <citation type="submission" date="2022-07" db="EMBL/GenBank/DDBJ databases">
        <title>Methylomonas rivi sp. nov., Methylomonas rosea sp. nov., Methylomonas aureus sp. nov. and Methylomonas subterranea sp. nov., four novel methanotrophs isolated from a freshwater creek and the deep terrestrial subsurface.</title>
        <authorList>
            <person name="Abin C."/>
            <person name="Sankaranarayanan K."/>
            <person name="Garner C."/>
            <person name="Sindelar R."/>
            <person name="Kotary K."/>
            <person name="Garner R."/>
            <person name="Barclay S."/>
            <person name="Lawson P."/>
            <person name="Krumholz L."/>
        </authorList>
    </citation>
    <scope>NUCLEOTIDE SEQUENCE [LARGE SCALE GENOMIC DNA]</scope>
    <source>
        <strain evidence="3 4">SURF-1</strain>
    </source>
</reference>
<gene>
    <name evidence="3" type="ORF">NP603_21665</name>
</gene>
<keyword evidence="4" id="KW-1185">Reference proteome</keyword>
<dbReference type="SUPFAM" id="SSF52540">
    <property type="entry name" value="P-loop containing nucleoside triphosphate hydrolases"/>
    <property type="match status" value="1"/>
</dbReference>
<organism evidence="3 4">
    <name type="scientific">Methylomonas aurea</name>
    <dbReference type="NCBI Taxonomy" id="2952224"/>
    <lineage>
        <taxon>Bacteria</taxon>
        <taxon>Pseudomonadati</taxon>
        <taxon>Pseudomonadota</taxon>
        <taxon>Gammaproteobacteria</taxon>
        <taxon>Methylococcales</taxon>
        <taxon>Methylococcaceae</taxon>
        <taxon>Methylomonas</taxon>
    </lineage>
</organism>
<evidence type="ECO:0000256" key="1">
    <source>
        <dbReference type="SAM" id="MobiDB-lite"/>
    </source>
</evidence>
<dbReference type="SMART" id="SM00943">
    <property type="entry name" value="Prim-Pol"/>
    <property type="match status" value="1"/>
</dbReference>
<evidence type="ECO:0000259" key="2">
    <source>
        <dbReference type="SMART" id="SM00943"/>
    </source>
</evidence>
<feature type="region of interest" description="Disordered" evidence="1">
    <location>
        <begin position="20"/>
        <end position="41"/>
    </location>
</feature>
<feature type="region of interest" description="Disordered" evidence="1">
    <location>
        <begin position="327"/>
        <end position="354"/>
    </location>
</feature>
<dbReference type="Proteomes" id="UP001524569">
    <property type="component" value="Unassembled WGS sequence"/>
</dbReference>
<dbReference type="Pfam" id="PF09250">
    <property type="entry name" value="Prim-Pol"/>
    <property type="match status" value="1"/>
</dbReference>
<dbReference type="Pfam" id="PF13481">
    <property type="entry name" value="AAA_25"/>
    <property type="match status" value="1"/>
</dbReference>
<protein>
    <submittedName>
        <fullName evidence="3">AAA family ATPase</fullName>
    </submittedName>
</protein>
<dbReference type="EMBL" id="JANIBM010000075">
    <property type="protein sequence ID" value="MCQ8183726.1"/>
    <property type="molecule type" value="Genomic_DNA"/>
</dbReference>
<comment type="caution">
    <text evidence="3">The sequence shown here is derived from an EMBL/GenBank/DDBJ whole genome shotgun (WGS) entry which is preliminary data.</text>
</comment>
<dbReference type="Gene3D" id="3.40.50.300">
    <property type="entry name" value="P-loop containing nucleotide triphosphate hydrolases"/>
    <property type="match status" value="1"/>
</dbReference>
<proteinExistence type="predicted"/>
<feature type="non-terminal residue" evidence="3">
    <location>
        <position position="612"/>
    </location>
</feature>
<dbReference type="InterPro" id="IPR027417">
    <property type="entry name" value="P-loop_NTPase"/>
</dbReference>
<dbReference type="InterPro" id="IPR015330">
    <property type="entry name" value="DNA_primase/pol_bifunc_N"/>
</dbReference>
<evidence type="ECO:0000313" key="4">
    <source>
        <dbReference type="Proteomes" id="UP001524569"/>
    </source>
</evidence>
<name>A0ABT1UQK9_9GAMM</name>
<sequence length="612" mass="66762">MNGSNLASFTGAGLALVPIPPINGRPTKAPRAKGWQLPRTADNPNGYSSNLDALSNCGAGFNFGLHHGASNTLGLDLDDVELARKVFEELTDFQLFDWLESEQRAEVKSPRPNRAKLLFKLPAGFQAPGVKQCKKPKAGKPKEYDVIFELRCGDGAQDVIVGEHPDYPGQRYQFIGNPAAIPEAPPVLLDMLQHWDAWKPCFDSALGIEPKPPDIAPRQPQPAEQLAGRRDPIQAFNQSFTLADVLTRNGYQQKGRNRFIRPGSASKAPGVAIMRNCADGIERIYSHGGDLLNDGFAHDAFDCFRLLECGGDFAAALNWNPEITQHNQRLHRQEHAKTAPELPQSGGERPGQAEARQAAVWQPFPLIPAHRLTAELVAIDWLLENIIERGSLNLLFGEPGAGKSLFALDWAFCMAAGIAWHGCRTKPVDVVVVAGEGHAGMARRLKALESKYQRQAPERLFISQRPANLIDGTNAQWIADTIKASCANPGLVIVDTLHRNMDGDENSSQDIGRFIANLDGFFKPLGAAVLVVHHSGHGDKQRSRGSSSIRAAMDGEFSATKDGGAIVLACHKAKDFEAFKPLQFSLKPIDLEWCDDDGEPLTSVYLVHDGEA</sequence>
<accession>A0ABT1UQK9</accession>
<feature type="domain" description="DNA primase/polymerase bifunctional N-terminal" evidence="2">
    <location>
        <begin position="6"/>
        <end position="188"/>
    </location>
</feature>